<evidence type="ECO:0000259" key="1">
    <source>
        <dbReference type="Pfam" id="PF03800"/>
    </source>
</evidence>
<gene>
    <name evidence="2" type="ORF">CU098_008579</name>
</gene>
<evidence type="ECO:0000313" key="2">
    <source>
        <dbReference type="EMBL" id="RCH80198.1"/>
    </source>
</evidence>
<dbReference type="Proteomes" id="UP000253551">
    <property type="component" value="Unassembled WGS sequence"/>
</dbReference>
<proteinExistence type="predicted"/>
<comment type="caution">
    <text evidence="2">The sequence shown here is derived from an EMBL/GenBank/DDBJ whole genome shotgun (WGS) entry which is preliminary data.</text>
</comment>
<accession>A0A367IR93</accession>
<reference evidence="2 3" key="1">
    <citation type="journal article" date="2018" name="G3 (Bethesda)">
        <title>Phylogenetic and Phylogenomic Definition of Rhizopus Species.</title>
        <authorList>
            <person name="Gryganskyi A.P."/>
            <person name="Golan J."/>
            <person name="Dolatabadi S."/>
            <person name="Mondo S."/>
            <person name="Robb S."/>
            <person name="Idnurm A."/>
            <person name="Muszewska A."/>
            <person name="Steczkiewicz K."/>
            <person name="Masonjones S."/>
            <person name="Liao H.L."/>
            <person name="Gajdeczka M.T."/>
            <person name="Anike F."/>
            <person name="Vuek A."/>
            <person name="Anishchenko I.M."/>
            <person name="Voigt K."/>
            <person name="de Hoog G.S."/>
            <person name="Smith M.E."/>
            <person name="Heitman J."/>
            <person name="Vilgalys R."/>
            <person name="Stajich J.E."/>
        </authorList>
    </citation>
    <scope>NUCLEOTIDE SEQUENCE [LARGE SCALE GENOMIC DNA]</scope>
    <source>
        <strain evidence="2 3">LSU 92-RS-03</strain>
    </source>
</reference>
<dbReference type="EMBL" id="PJQM01006128">
    <property type="protein sequence ID" value="RCH80198.1"/>
    <property type="molecule type" value="Genomic_DNA"/>
</dbReference>
<dbReference type="AlphaFoldDB" id="A0A367IR93"/>
<feature type="non-terminal residue" evidence="2">
    <location>
        <position position="1"/>
    </location>
</feature>
<evidence type="ECO:0000313" key="3">
    <source>
        <dbReference type="Proteomes" id="UP000253551"/>
    </source>
</evidence>
<keyword evidence="3" id="KW-1185">Reference proteome</keyword>
<protein>
    <recommendedName>
        <fullName evidence="1">Kinetochore protein Nuf2 N-terminal domain-containing protein</fullName>
    </recommendedName>
</protein>
<feature type="non-terminal residue" evidence="2">
    <location>
        <position position="85"/>
    </location>
</feature>
<dbReference type="InterPro" id="IPR005549">
    <property type="entry name" value="Kinetochore_Nuf2_N"/>
</dbReference>
<sequence>IRQSIVKDIRRISLHRRSLVQEEEFEVLSTDQILDHLNGYGFQVIEEDLIKPKPHRVQLLLKGIICVANPTSIQDMNDLEKHLSS</sequence>
<name>A0A367IR93_RHIST</name>
<feature type="domain" description="Kinetochore protein Nuf2 N-terminal" evidence="1">
    <location>
        <begin position="24"/>
        <end position="77"/>
    </location>
</feature>
<dbReference type="Pfam" id="PF03800">
    <property type="entry name" value="Nuf2"/>
    <property type="match status" value="1"/>
</dbReference>
<organism evidence="2 3">
    <name type="scientific">Rhizopus stolonifer</name>
    <name type="common">Rhizopus nigricans</name>
    <dbReference type="NCBI Taxonomy" id="4846"/>
    <lineage>
        <taxon>Eukaryota</taxon>
        <taxon>Fungi</taxon>
        <taxon>Fungi incertae sedis</taxon>
        <taxon>Mucoromycota</taxon>
        <taxon>Mucoromycotina</taxon>
        <taxon>Mucoromycetes</taxon>
        <taxon>Mucorales</taxon>
        <taxon>Mucorineae</taxon>
        <taxon>Rhizopodaceae</taxon>
        <taxon>Rhizopus</taxon>
    </lineage>
</organism>
<dbReference type="OrthoDB" id="8194677at2759"/>
<dbReference type="GO" id="GO:0031262">
    <property type="term" value="C:Ndc80 complex"/>
    <property type="evidence" value="ECO:0007669"/>
    <property type="project" value="InterPro"/>
</dbReference>